<keyword evidence="1" id="KW-0805">Transcription regulation</keyword>
<dbReference type="SUPFAM" id="SSF46689">
    <property type="entry name" value="Homeodomain-like"/>
    <property type="match status" value="1"/>
</dbReference>
<dbReference type="PANTHER" id="PTHR30514">
    <property type="entry name" value="GLUCOKINASE"/>
    <property type="match status" value="1"/>
</dbReference>
<dbReference type="PANTHER" id="PTHR30514:SF18">
    <property type="entry name" value="RPIR-FAMILY TRANSCRIPTIONAL REGULATOR"/>
    <property type="match status" value="1"/>
</dbReference>
<gene>
    <name evidence="5" type="ORF">SAMN02927923_03666</name>
</gene>
<evidence type="ECO:0000313" key="5">
    <source>
        <dbReference type="EMBL" id="SCZ04926.1"/>
    </source>
</evidence>
<dbReference type="InterPro" id="IPR000281">
    <property type="entry name" value="HTH_RpiR"/>
</dbReference>
<dbReference type="GO" id="GO:0003700">
    <property type="term" value="F:DNA-binding transcription factor activity"/>
    <property type="evidence" value="ECO:0007669"/>
    <property type="project" value="InterPro"/>
</dbReference>
<evidence type="ECO:0000256" key="3">
    <source>
        <dbReference type="ARBA" id="ARBA00023163"/>
    </source>
</evidence>
<dbReference type="InterPro" id="IPR009057">
    <property type="entry name" value="Homeodomain-like_sf"/>
</dbReference>
<dbReference type="CDD" id="cd05013">
    <property type="entry name" value="SIS_RpiR"/>
    <property type="match status" value="1"/>
</dbReference>
<keyword evidence="2" id="KW-0238">DNA-binding</keyword>
<dbReference type="InterPro" id="IPR046348">
    <property type="entry name" value="SIS_dom_sf"/>
</dbReference>
<feature type="domain" description="HTH rpiR-type" evidence="4">
    <location>
        <begin position="18"/>
        <end position="94"/>
    </location>
</feature>
<dbReference type="SUPFAM" id="SSF53697">
    <property type="entry name" value="SIS domain"/>
    <property type="match status" value="1"/>
</dbReference>
<dbReference type="AlphaFoldDB" id="A0A1G5KWD4"/>
<dbReference type="GO" id="GO:0003677">
    <property type="term" value="F:DNA binding"/>
    <property type="evidence" value="ECO:0007669"/>
    <property type="project" value="UniProtKB-KW"/>
</dbReference>
<dbReference type="PROSITE" id="PS51071">
    <property type="entry name" value="HTH_RPIR"/>
    <property type="match status" value="1"/>
</dbReference>
<dbReference type="Gene3D" id="3.40.50.10490">
    <property type="entry name" value="Glucose-6-phosphate isomerase like protein, domain 1"/>
    <property type="match status" value="1"/>
</dbReference>
<dbReference type="EMBL" id="FMVJ01000012">
    <property type="protein sequence ID" value="SCZ04926.1"/>
    <property type="molecule type" value="Genomic_DNA"/>
</dbReference>
<dbReference type="Pfam" id="PF01380">
    <property type="entry name" value="SIS"/>
    <property type="match status" value="1"/>
</dbReference>
<dbReference type="STRING" id="549386.SAMN02927923_03666"/>
<dbReference type="InterPro" id="IPR047640">
    <property type="entry name" value="RpiR-like"/>
</dbReference>
<dbReference type="Gene3D" id="1.10.10.10">
    <property type="entry name" value="Winged helix-like DNA-binding domain superfamily/Winged helix DNA-binding domain"/>
    <property type="match status" value="1"/>
</dbReference>
<dbReference type="Pfam" id="PF01418">
    <property type="entry name" value="HTH_6"/>
    <property type="match status" value="1"/>
</dbReference>
<dbReference type="RefSeq" id="WP_244510662.1">
    <property type="nucleotide sequence ID" value="NZ_FMVJ01000012.1"/>
</dbReference>
<protein>
    <submittedName>
        <fullName evidence="5">Transcriptional regulator, RpiR family</fullName>
    </submittedName>
</protein>
<dbReference type="InterPro" id="IPR001347">
    <property type="entry name" value="SIS_dom"/>
</dbReference>
<name>A0A1G5KWD4_9HYPH</name>
<evidence type="ECO:0000256" key="1">
    <source>
        <dbReference type="ARBA" id="ARBA00023015"/>
    </source>
</evidence>
<keyword evidence="3" id="KW-0804">Transcription</keyword>
<evidence type="ECO:0000256" key="2">
    <source>
        <dbReference type="ARBA" id="ARBA00023125"/>
    </source>
</evidence>
<dbReference type="InterPro" id="IPR035472">
    <property type="entry name" value="RpiR-like_SIS"/>
</dbReference>
<dbReference type="InterPro" id="IPR036388">
    <property type="entry name" value="WH-like_DNA-bd_sf"/>
</dbReference>
<proteinExistence type="predicted"/>
<dbReference type="GO" id="GO:0097367">
    <property type="term" value="F:carbohydrate derivative binding"/>
    <property type="evidence" value="ECO:0007669"/>
    <property type="project" value="InterPro"/>
</dbReference>
<dbReference type="GO" id="GO:1901135">
    <property type="term" value="P:carbohydrate derivative metabolic process"/>
    <property type="evidence" value="ECO:0007669"/>
    <property type="project" value="InterPro"/>
</dbReference>
<keyword evidence="6" id="KW-1185">Reference proteome</keyword>
<evidence type="ECO:0000313" key="6">
    <source>
        <dbReference type="Proteomes" id="UP000199569"/>
    </source>
</evidence>
<dbReference type="Proteomes" id="UP000199569">
    <property type="component" value="Unassembled WGS sequence"/>
</dbReference>
<evidence type="ECO:0000259" key="4">
    <source>
        <dbReference type="PROSITE" id="PS51071"/>
    </source>
</evidence>
<accession>A0A1G5KWD4</accession>
<reference evidence="6" key="1">
    <citation type="submission" date="2016-10" db="EMBL/GenBank/DDBJ databases">
        <authorList>
            <person name="Varghese N."/>
            <person name="Submissions S."/>
        </authorList>
    </citation>
    <scope>NUCLEOTIDE SEQUENCE [LARGE SCALE GENOMIC DNA]</scope>
    <source>
        <strain evidence="6">CGMCC 1.7666</strain>
    </source>
</reference>
<sequence>MKHSIMKKTKAVPPVDPPSLAERIRLEMDSFTPSEKRAAHLLLSHYPFAGLDTVAEFASRAGISAPSVLRFVTRLGFSGFPDFQRHLRGELEAQLLPPLAKASPMDKGQGAPALASFAEAVIGNLRATVENIAPAEFDAVVALLSDPRRNIHFTGGRFTGALARYAESHFRIVRSGVDFIEGQPALWRDRMIEIGKKDVIVAFDIRRYQQDVTALCETAAKQGATIVLLTDPWLSPIARVARHVLPAHIVAPSNWDSSTGLLLITESLVAAVTKRLWETAKPRMEAVERLRNEKP</sequence>
<organism evidence="5 6">
    <name type="scientific">Microvirga guangxiensis</name>
    <dbReference type="NCBI Taxonomy" id="549386"/>
    <lineage>
        <taxon>Bacteria</taxon>
        <taxon>Pseudomonadati</taxon>
        <taxon>Pseudomonadota</taxon>
        <taxon>Alphaproteobacteria</taxon>
        <taxon>Hyphomicrobiales</taxon>
        <taxon>Methylobacteriaceae</taxon>
        <taxon>Microvirga</taxon>
    </lineage>
</organism>